<evidence type="ECO:0000256" key="2">
    <source>
        <dbReference type="ARBA" id="ARBA00022679"/>
    </source>
</evidence>
<dbReference type="NCBIfam" id="TIGR01983">
    <property type="entry name" value="UbiG"/>
    <property type="match status" value="1"/>
</dbReference>
<dbReference type="GO" id="GO:0061542">
    <property type="term" value="F:3-demethylubiquinol 3-O-methyltransferase activity"/>
    <property type="evidence" value="ECO:0007669"/>
    <property type="project" value="InterPro"/>
</dbReference>
<keyword evidence="3" id="KW-0831">Ubiquinone biosynthesis</keyword>
<protein>
    <recommendedName>
        <fullName evidence="5">Methyltransferase type 11 domain-containing protein</fullName>
    </recommendedName>
</protein>
<reference evidence="7" key="1">
    <citation type="submission" date="2023-01" db="EMBL/GenBank/DDBJ databases">
        <title>Key to firefly adult light organ development and bioluminescence: homeobox transcription factors regulate luciferase expression and transportation to peroxisome.</title>
        <authorList>
            <person name="Fu X."/>
        </authorList>
    </citation>
    <scope>NUCLEOTIDE SEQUENCE [LARGE SCALE GENOMIC DNA]</scope>
</reference>
<organism evidence="6 7">
    <name type="scientific">Aquatica leii</name>
    <dbReference type="NCBI Taxonomy" id="1421715"/>
    <lineage>
        <taxon>Eukaryota</taxon>
        <taxon>Metazoa</taxon>
        <taxon>Ecdysozoa</taxon>
        <taxon>Arthropoda</taxon>
        <taxon>Hexapoda</taxon>
        <taxon>Insecta</taxon>
        <taxon>Pterygota</taxon>
        <taxon>Neoptera</taxon>
        <taxon>Endopterygota</taxon>
        <taxon>Coleoptera</taxon>
        <taxon>Polyphaga</taxon>
        <taxon>Elateriformia</taxon>
        <taxon>Elateroidea</taxon>
        <taxon>Lampyridae</taxon>
        <taxon>Luciolinae</taxon>
        <taxon>Aquatica</taxon>
    </lineage>
</organism>
<keyword evidence="7" id="KW-1185">Reference proteome</keyword>
<dbReference type="SUPFAM" id="SSF53335">
    <property type="entry name" value="S-adenosyl-L-methionine-dependent methyltransferases"/>
    <property type="match status" value="1"/>
</dbReference>
<dbReference type="GO" id="GO:0005739">
    <property type="term" value="C:mitochondrion"/>
    <property type="evidence" value="ECO:0007669"/>
    <property type="project" value="TreeGrafter"/>
</dbReference>
<feature type="domain" description="Methyltransferase type 11" evidence="5">
    <location>
        <begin position="55"/>
        <end position="151"/>
    </location>
</feature>
<keyword evidence="1" id="KW-0489">Methyltransferase</keyword>
<evidence type="ECO:0000256" key="1">
    <source>
        <dbReference type="ARBA" id="ARBA00022603"/>
    </source>
</evidence>
<dbReference type="PANTHER" id="PTHR43464">
    <property type="entry name" value="METHYLTRANSFERASE"/>
    <property type="match status" value="1"/>
</dbReference>
<dbReference type="GO" id="GO:0032259">
    <property type="term" value="P:methylation"/>
    <property type="evidence" value="ECO:0007669"/>
    <property type="project" value="UniProtKB-KW"/>
</dbReference>
<dbReference type="CDD" id="cd02440">
    <property type="entry name" value="AdoMet_MTases"/>
    <property type="match status" value="1"/>
</dbReference>
<dbReference type="InterPro" id="IPR029063">
    <property type="entry name" value="SAM-dependent_MTases_sf"/>
</dbReference>
<dbReference type="GO" id="GO:0010420">
    <property type="term" value="F:polyprenyldihydroxybenzoate methyltransferase activity"/>
    <property type="evidence" value="ECO:0007669"/>
    <property type="project" value="InterPro"/>
</dbReference>
<keyword evidence="4" id="KW-0949">S-adenosyl-L-methionine</keyword>
<evidence type="ECO:0000256" key="4">
    <source>
        <dbReference type="ARBA" id="ARBA00022691"/>
    </source>
</evidence>
<evidence type="ECO:0000256" key="3">
    <source>
        <dbReference type="ARBA" id="ARBA00022688"/>
    </source>
</evidence>
<dbReference type="Proteomes" id="UP001353858">
    <property type="component" value="Unassembled WGS sequence"/>
</dbReference>
<gene>
    <name evidence="6" type="ORF">RN001_000685</name>
</gene>
<evidence type="ECO:0000259" key="5">
    <source>
        <dbReference type="Pfam" id="PF08241"/>
    </source>
</evidence>
<keyword evidence="2" id="KW-0808">Transferase</keyword>
<dbReference type="AlphaFoldDB" id="A0AAN7SKR5"/>
<dbReference type="Gene3D" id="3.40.50.150">
    <property type="entry name" value="Vaccinia Virus protein VP39"/>
    <property type="match status" value="1"/>
</dbReference>
<comment type="caution">
    <text evidence="6">The sequence shown here is derived from an EMBL/GenBank/DDBJ whole genome shotgun (WGS) entry which is preliminary data.</text>
</comment>
<sequence length="235" mass="26724">MPELDEIYATNSSTWWNENGPLKLIHVTNDIVVPYYLDVICQRFSKTSPINVKLLDVGCGGGLCTEKFGEAGYSVIGIDINPDLINIAKNHLHSSLRNVSYYTESIETHAENNAEKYDVVVINFVIQHLTDHEVFVRNCVECLKPGGTVLIGALGKNTGAWLMRKIYIEKMLKLFPPGLYDYNRCINASDLESMLKKYKCKTQETRGFFYNFLTGKFGWFPSSMGYYVLYAIKKD</sequence>
<evidence type="ECO:0000313" key="7">
    <source>
        <dbReference type="Proteomes" id="UP001353858"/>
    </source>
</evidence>
<dbReference type="EMBL" id="JARPUR010000001">
    <property type="protein sequence ID" value="KAK4884414.1"/>
    <property type="molecule type" value="Genomic_DNA"/>
</dbReference>
<name>A0AAN7SKR5_9COLE</name>
<accession>A0AAN7SKR5</accession>
<dbReference type="InterPro" id="IPR013216">
    <property type="entry name" value="Methyltransf_11"/>
</dbReference>
<dbReference type="Pfam" id="PF08241">
    <property type="entry name" value="Methyltransf_11"/>
    <property type="match status" value="1"/>
</dbReference>
<dbReference type="PANTHER" id="PTHR43464:SF19">
    <property type="entry name" value="UBIQUINONE BIOSYNTHESIS O-METHYLTRANSFERASE, MITOCHONDRIAL"/>
    <property type="match status" value="1"/>
</dbReference>
<evidence type="ECO:0000313" key="6">
    <source>
        <dbReference type="EMBL" id="KAK4884414.1"/>
    </source>
</evidence>
<proteinExistence type="predicted"/>
<dbReference type="InterPro" id="IPR010233">
    <property type="entry name" value="UbiG_MeTrfase"/>
</dbReference>